<dbReference type="InterPro" id="IPR036179">
    <property type="entry name" value="Ig-like_dom_sf"/>
</dbReference>
<dbReference type="AlphaFoldDB" id="A0A2P4SLX3"/>
<dbReference type="InterPro" id="IPR013106">
    <property type="entry name" value="Ig_V-set"/>
</dbReference>
<dbReference type="OrthoDB" id="9120181at2759"/>
<feature type="non-terminal residue" evidence="3">
    <location>
        <position position="1"/>
    </location>
</feature>
<dbReference type="InterPro" id="IPR050150">
    <property type="entry name" value="IgV_Light_Chain"/>
</dbReference>
<organism evidence="3 4">
    <name type="scientific">Bambusicola thoracicus</name>
    <name type="common">Chinese bamboo-partridge</name>
    <name type="synonym">Perdix thoracica</name>
    <dbReference type="NCBI Taxonomy" id="9083"/>
    <lineage>
        <taxon>Eukaryota</taxon>
        <taxon>Metazoa</taxon>
        <taxon>Chordata</taxon>
        <taxon>Craniata</taxon>
        <taxon>Vertebrata</taxon>
        <taxon>Euteleostomi</taxon>
        <taxon>Archelosauria</taxon>
        <taxon>Archosauria</taxon>
        <taxon>Dinosauria</taxon>
        <taxon>Saurischia</taxon>
        <taxon>Theropoda</taxon>
        <taxon>Coelurosauria</taxon>
        <taxon>Aves</taxon>
        <taxon>Neognathae</taxon>
        <taxon>Galloanserae</taxon>
        <taxon>Galliformes</taxon>
        <taxon>Phasianidae</taxon>
        <taxon>Perdicinae</taxon>
        <taxon>Bambusicola</taxon>
    </lineage>
</organism>
<comment type="caution">
    <text evidence="3">The sequence shown here is derived from an EMBL/GenBank/DDBJ whole genome shotgun (WGS) entry which is preliminary data.</text>
</comment>
<reference evidence="3 4" key="1">
    <citation type="submission" date="2018-01" db="EMBL/GenBank/DDBJ databases">
        <title>Comparison of the Chinese Bamboo Partridge and Red Junglefowl genome sequences highlights the importance of demography in genome evolution.</title>
        <authorList>
            <person name="Tiley G.P."/>
            <person name="Kimball R.T."/>
            <person name="Braun E.L."/>
            <person name="Burleigh J.G."/>
        </authorList>
    </citation>
    <scope>NUCLEOTIDE SEQUENCE [LARGE SCALE GENOMIC DNA]</scope>
    <source>
        <strain evidence="3">RTK389</strain>
        <tissue evidence="3">Blood</tissue>
    </source>
</reference>
<name>A0A2P4SLX3_BAMTH</name>
<dbReference type="InterPro" id="IPR003599">
    <property type="entry name" value="Ig_sub"/>
</dbReference>
<dbReference type="SUPFAM" id="SSF48726">
    <property type="entry name" value="Immunoglobulin"/>
    <property type="match status" value="3"/>
</dbReference>
<protein>
    <recommendedName>
        <fullName evidence="5">Ig-like domain-containing protein</fullName>
    </recommendedName>
</protein>
<evidence type="ECO:0000313" key="4">
    <source>
        <dbReference type="Proteomes" id="UP000237246"/>
    </source>
</evidence>
<feature type="domain" description="Immunoglobulin V-set" evidence="1">
    <location>
        <begin position="183"/>
        <end position="254"/>
    </location>
</feature>
<proteinExistence type="predicted"/>
<dbReference type="InterPro" id="IPR013783">
    <property type="entry name" value="Ig-like_fold"/>
</dbReference>
<accession>A0A2P4SLX3</accession>
<evidence type="ECO:0000259" key="1">
    <source>
        <dbReference type="SMART" id="SM00406"/>
    </source>
</evidence>
<dbReference type="SMART" id="SM00409">
    <property type="entry name" value="IG"/>
    <property type="match status" value="1"/>
</dbReference>
<feature type="domain" description="Immunoglobulin" evidence="2">
    <location>
        <begin position="88"/>
        <end position="275"/>
    </location>
</feature>
<keyword evidence="4" id="KW-1185">Reference proteome</keyword>
<dbReference type="Pfam" id="PF07686">
    <property type="entry name" value="V-set"/>
    <property type="match status" value="1"/>
</dbReference>
<evidence type="ECO:0000313" key="3">
    <source>
        <dbReference type="EMBL" id="POI25116.1"/>
    </source>
</evidence>
<dbReference type="SMART" id="SM00406">
    <property type="entry name" value="IGv"/>
    <property type="match status" value="1"/>
</dbReference>
<dbReference type="Gene3D" id="2.60.40.10">
    <property type="entry name" value="Immunoglobulins"/>
    <property type="match status" value="3"/>
</dbReference>
<evidence type="ECO:0008006" key="5">
    <source>
        <dbReference type="Google" id="ProtNLM"/>
    </source>
</evidence>
<dbReference type="EMBL" id="PPHD01036351">
    <property type="protein sequence ID" value="POI25116.1"/>
    <property type="molecule type" value="Genomic_DNA"/>
</dbReference>
<evidence type="ECO:0000259" key="2">
    <source>
        <dbReference type="SMART" id="SM00409"/>
    </source>
</evidence>
<dbReference type="Proteomes" id="UP000237246">
    <property type="component" value="Unassembled WGS sequence"/>
</dbReference>
<gene>
    <name evidence="3" type="ORF">CIB84_011133</name>
</gene>
<sequence>PECREIDVCSCSGSNNNYGWYQQKTPGSASVTVLTPTPWDKCKKLSISWCSFMSTFPIVGIQAEDVAVYPCGSRDSSGSLVQAALTQPASVSANLGGTVTITCSGSSSNYGWYQQKSPGSAPVTVIYQNTRRPSRSLVQAALTQPASVSANLGGTVQITCSGGSLVEAGLTQPASVSANPGETVKITCSGGIGQWYGWYQQKSPGSVPVTVINANTYRPPNIPSRFSGSLSVFTHTLTITGVQAEDEAVYYCGSYDSSYAGIVPWGDERVDLMARAEDDGFPPFSIMTFVEISCCDGVPWFSCG</sequence>
<dbReference type="PANTHER" id="PTHR23267">
    <property type="entry name" value="IMMUNOGLOBULIN LIGHT CHAIN"/>
    <property type="match status" value="1"/>
</dbReference>